<dbReference type="GO" id="GO:0006508">
    <property type="term" value="P:proteolysis"/>
    <property type="evidence" value="ECO:0007669"/>
    <property type="project" value="UniProtKB-KW"/>
</dbReference>
<dbReference type="InterPro" id="IPR032861">
    <property type="entry name" value="TAXi_N"/>
</dbReference>
<dbReference type="PANTHER" id="PTHR13683:SF881">
    <property type="entry name" value="PEPTIDASE A1 DOMAIN-CONTAINING PROTEIN"/>
    <property type="match status" value="1"/>
</dbReference>
<reference evidence="5" key="1">
    <citation type="submission" date="2016-11" db="EMBL/GenBank/DDBJ databases">
        <title>The genome of Nicotiana attenuata.</title>
        <authorList>
            <person name="Xu S."/>
            <person name="Brockmoeller T."/>
            <person name="Gaquerel E."/>
            <person name="Navarro A."/>
            <person name="Kuhl H."/>
            <person name="Gase K."/>
            <person name="Ling Z."/>
            <person name="Zhou W."/>
            <person name="Kreitzer C."/>
            <person name="Stanke M."/>
            <person name="Tang H."/>
            <person name="Lyons E."/>
            <person name="Pandey P."/>
            <person name="Pandey S.P."/>
            <person name="Timmermann B."/>
            <person name="Baldwin I.T."/>
        </authorList>
    </citation>
    <scope>NUCLEOTIDE SEQUENCE [LARGE SCALE GENOMIC DNA]</scope>
    <source>
        <strain evidence="5">UT</strain>
    </source>
</reference>
<dbReference type="FunFam" id="2.40.70.10:FF:000021">
    <property type="entry name" value="Aspartyl protease AED1"/>
    <property type="match status" value="1"/>
</dbReference>
<dbReference type="FunFam" id="2.40.70.10:FF:000049">
    <property type="entry name" value="Aspartyl protease AED1"/>
    <property type="match status" value="1"/>
</dbReference>
<dbReference type="Gramene" id="OIT20193">
    <property type="protein sequence ID" value="OIT20193"/>
    <property type="gene ID" value="A4A49_39417"/>
</dbReference>
<organism evidence="5 6">
    <name type="scientific">Nicotiana attenuata</name>
    <name type="common">Coyote tobacco</name>
    <dbReference type="NCBI Taxonomy" id="49451"/>
    <lineage>
        <taxon>Eukaryota</taxon>
        <taxon>Viridiplantae</taxon>
        <taxon>Streptophyta</taxon>
        <taxon>Embryophyta</taxon>
        <taxon>Tracheophyta</taxon>
        <taxon>Spermatophyta</taxon>
        <taxon>Magnoliopsida</taxon>
        <taxon>eudicotyledons</taxon>
        <taxon>Gunneridae</taxon>
        <taxon>Pentapetalae</taxon>
        <taxon>asterids</taxon>
        <taxon>lamiids</taxon>
        <taxon>Solanales</taxon>
        <taxon>Solanaceae</taxon>
        <taxon>Nicotianoideae</taxon>
        <taxon>Nicotianeae</taxon>
        <taxon>Nicotiana</taxon>
    </lineage>
</organism>
<evidence type="ECO:0000259" key="4">
    <source>
        <dbReference type="PROSITE" id="PS51767"/>
    </source>
</evidence>
<dbReference type="InterPro" id="IPR033873">
    <property type="entry name" value="CND41-like"/>
</dbReference>
<feature type="signal peptide" evidence="3">
    <location>
        <begin position="1"/>
        <end position="24"/>
    </location>
</feature>
<keyword evidence="5" id="KW-0378">Hydrolase</keyword>
<keyword evidence="6" id="KW-1185">Reference proteome</keyword>
<proteinExistence type="inferred from homology"/>
<feature type="active site" evidence="2">
    <location>
        <position position="149"/>
    </location>
</feature>
<comment type="caution">
    <text evidence="5">The sequence shown here is derived from an EMBL/GenBank/DDBJ whole genome shotgun (WGS) entry which is preliminary data.</text>
</comment>
<dbReference type="SMR" id="A0A1J6KLU3"/>
<dbReference type="InterPro" id="IPR001969">
    <property type="entry name" value="Aspartic_peptidase_AS"/>
</dbReference>
<dbReference type="SUPFAM" id="SSF50630">
    <property type="entry name" value="Acid proteases"/>
    <property type="match status" value="1"/>
</dbReference>
<feature type="chain" id="PRO_5012362817" evidence="3">
    <location>
        <begin position="25"/>
        <end position="480"/>
    </location>
</feature>
<accession>A0A1J6KLU3</accession>
<dbReference type="PROSITE" id="PS00141">
    <property type="entry name" value="ASP_PROTEASE"/>
    <property type="match status" value="1"/>
</dbReference>
<protein>
    <submittedName>
        <fullName evidence="5">Aspartyl protease family protein</fullName>
    </submittedName>
</protein>
<dbReference type="Gene3D" id="2.40.70.10">
    <property type="entry name" value="Acid Proteases"/>
    <property type="match status" value="2"/>
</dbReference>
<dbReference type="EMBL" id="MJEQ01005617">
    <property type="protein sequence ID" value="OIT20193.1"/>
    <property type="molecule type" value="Genomic_DNA"/>
</dbReference>
<dbReference type="InterPro" id="IPR021109">
    <property type="entry name" value="Peptidase_aspartic_dom_sf"/>
</dbReference>
<feature type="domain" description="Peptidase A1" evidence="4">
    <location>
        <begin position="133"/>
        <end position="473"/>
    </location>
</feature>
<dbReference type="InterPro" id="IPR032799">
    <property type="entry name" value="TAXi_C"/>
</dbReference>
<dbReference type="PROSITE" id="PS51767">
    <property type="entry name" value="PEPTIDASE_A1"/>
    <property type="match status" value="1"/>
</dbReference>
<dbReference type="PANTHER" id="PTHR13683">
    <property type="entry name" value="ASPARTYL PROTEASES"/>
    <property type="match status" value="1"/>
</dbReference>
<evidence type="ECO:0000313" key="6">
    <source>
        <dbReference type="Proteomes" id="UP000187609"/>
    </source>
</evidence>
<comment type="similarity">
    <text evidence="1">Belongs to the peptidase A1 family.</text>
</comment>
<dbReference type="OMA" id="MQFEGNA"/>
<dbReference type="Pfam" id="PF14543">
    <property type="entry name" value="TAXi_N"/>
    <property type="match status" value="1"/>
</dbReference>
<evidence type="ECO:0000256" key="1">
    <source>
        <dbReference type="ARBA" id="ARBA00007447"/>
    </source>
</evidence>
<dbReference type="Pfam" id="PF14541">
    <property type="entry name" value="TAXi_C"/>
    <property type="match status" value="1"/>
</dbReference>
<dbReference type="GO" id="GO:0004190">
    <property type="term" value="F:aspartic-type endopeptidase activity"/>
    <property type="evidence" value="ECO:0007669"/>
    <property type="project" value="InterPro"/>
</dbReference>
<dbReference type="InterPro" id="IPR001461">
    <property type="entry name" value="Aspartic_peptidase_A1"/>
</dbReference>
<dbReference type="OrthoDB" id="2747330at2759"/>
<evidence type="ECO:0000256" key="3">
    <source>
        <dbReference type="SAM" id="SignalP"/>
    </source>
</evidence>
<dbReference type="Proteomes" id="UP000187609">
    <property type="component" value="Unassembled WGS sequence"/>
</dbReference>
<keyword evidence="3" id="KW-0732">Signal</keyword>
<keyword evidence="5" id="KW-0645">Protease</keyword>
<dbReference type="InterPro" id="IPR033121">
    <property type="entry name" value="PEPTIDASE_A1"/>
</dbReference>
<evidence type="ECO:0000313" key="5">
    <source>
        <dbReference type="EMBL" id="OIT20193.1"/>
    </source>
</evidence>
<feature type="active site" evidence="2">
    <location>
        <position position="354"/>
    </location>
</feature>
<dbReference type="AlphaFoldDB" id="A0A1J6KLU3"/>
<gene>
    <name evidence="5" type="ORF">A4A49_39417</name>
</gene>
<name>A0A1J6KLU3_NICAT</name>
<sequence length="480" mass="52386">MSLCQYSILCLLLFVLFFTCSGNGAFGYADNELLLPLKTLQRIQHNHYGPSCSSQKSRSENGATILEMKHKDYCSRSRGDLNRRLQKQLLADDIRVRSMQSHIKNISSQQVETLSQTTRVPINSGVAMQTLNYIVTVTLGGRNMTVIVDTGSDLTWVQCQPCRLCYNQPEPLFNPSFSSSYQSVACNSSTCQSLVSATGNSGLCGTNSQACNYLVSYGDGSYTKGELGQEHLVLGNSSVDNFVFGCGRNNRGLFGLASGLMGLGRSDLSLISQTFDVFGGVFSYCLPSTEAESSGSLVFGGDASVFKNSTPISYTKMVPNPQLFSFYFLNLTGMTIGGVVVQDSSFGQSGFLIDSGTVITRLPPSIYKAVKAEFLKQFSGYPFAQGYSILDTCFDLSAYEEVNIPTIKIYFDGGAEMEVDVAGVFYFVKSDASQVCLALASLQYEDETGIIGNFQQRNTRVIYDTKQSQVGFAKETCSFM</sequence>
<evidence type="ECO:0000256" key="2">
    <source>
        <dbReference type="PIRSR" id="PIRSR601461-1"/>
    </source>
</evidence>
<dbReference type="KEGG" id="nau:109220514"/>
<dbReference type="CDD" id="cd05472">
    <property type="entry name" value="cnd41_like"/>
    <property type="match status" value="1"/>
</dbReference>